<dbReference type="AlphaFoldDB" id="A0A9X2JEL8"/>
<evidence type="ECO:0000313" key="6">
    <source>
        <dbReference type="EMBL" id="MCO6042791.1"/>
    </source>
</evidence>
<dbReference type="PRINTS" id="PR00153">
    <property type="entry name" value="CSAPPISMRASE"/>
</dbReference>
<dbReference type="GO" id="GO:0003755">
    <property type="term" value="F:peptidyl-prolyl cis-trans isomerase activity"/>
    <property type="evidence" value="ECO:0007669"/>
    <property type="project" value="UniProtKB-KW"/>
</dbReference>
<dbReference type="EC" id="5.2.1.8" evidence="2"/>
<proteinExistence type="inferred from homology"/>
<dbReference type="GO" id="GO:0006457">
    <property type="term" value="P:protein folding"/>
    <property type="evidence" value="ECO:0007669"/>
    <property type="project" value="InterPro"/>
</dbReference>
<comment type="similarity">
    <text evidence="1">Belongs to the cyclophilin-type PPIase family.</text>
</comment>
<sequence>MLTYPEAPVEGTNMRRHPQLLLLLFVIALACTRQVAAQETPAQPPTVAEAQAAYDQAAADYKSVFKKIETLRGEYQSADEARRKQINAELPGVVDQARAKMAAWTQAALELYKVAPNENEEVSDLLLGMAKHFVVGEAPEGAKGGNYFGGDQYEQAMPIIKALVEGGHPDKELLILGGFSAVCVNDFDTAEKYLNAAKDQQIFETVQPESQDEAQVLGMASAWLMNLDQMKASWEAEQKIREAEAAKSDLPRVKFTTSKGDIVVELFEDQAPAATASMINLAKDGFYTDVPFHRVLPHFMAQGGDPTGTGTGGPGYNIKSQFDRPDAREHFRGSLSMANTGQPDTGGSQFFLCFIPTTQLNGRHTVFGRVVEGIEVLGKIQRRDPTAQPPLPAPDKIIKAEVLRDRGHDYQFEKLPD</sequence>
<keyword evidence="7" id="KW-1185">Reference proteome</keyword>
<dbReference type="PANTHER" id="PTHR45625:SF4">
    <property type="entry name" value="PEPTIDYLPROLYL ISOMERASE DOMAIN AND WD REPEAT-CONTAINING PROTEIN 1"/>
    <property type="match status" value="1"/>
</dbReference>
<keyword evidence="4 6" id="KW-0413">Isomerase</keyword>
<comment type="caution">
    <text evidence="6">The sequence shown here is derived from an EMBL/GenBank/DDBJ whole genome shotgun (WGS) entry which is preliminary data.</text>
</comment>
<evidence type="ECO:0000259" key="5">
    <source>
        <dbReference type="PROSITE" id="PS50072"/>
    </source>
</evidence>
<evidence type="ECO:0000256" key="1">
    <source>
        <dbReference type="ARBA" id="ARBA00007365"/>
    </source>
</evidence>
<dbReference type="CDD" id="cd00317">
    <property type="entry name" value="cyclophilin"/>
    <property type="match status" value="1"/>
</dbReference>
<reference evidence="6" key="1">
    <citation type="submission" date="2022-06" db="EMBL/GenBank/DDBJ databases">
        <title>Aeoliella straminimaris, a novel planctomycete from sediments.</title>
        <authorList>
            <person name="Vitorino I.R."/>
            <person name="Lage O.M."/>
        </authorList>
    </citation>
    <scope>NUCLEOTIDE SEQUENCE</scope>
    <source>
        <strain evidence="6">ICT_H6.2</strain>
    </source>
</reference>
<dbReference type="EMBL" id="JAMXLR010000011">
    <property type="protein sequence ID" value="MCO6042791.1"/>
    <property type="molecule type" value="Genomic_DNA"/>
</dbReference>
<name>A0A9X2JEL8_9BACT</name>
<dbReference type="InterPro" id="IPR029000">
    <property type="entry name" value="Cyclophilin-like_dom_sf"/>
</dbReference>
<feature type="domain" description="PPIase cyclophilin-type" evidence="5">
    <location>
        <begin position="260"/>
        <end position="398"/>
    </location>
</feature>
<evidence type="ECO:0000256" key="3">
    <source>
        <dbReference type="ARBA" id="ARBA00023110"/>
    </source>
</evidence>
<evidence type="ECO:0000313" key="7">
    <source>
        <dbReference type="Proteomes" id="UP001155241"/>
    </source>
</evidence>
<dbReference type="RefSeq" id="WP_252850891.1">
    <property type="nucleotide sequence ID" value="NZ_JAMXLR010000011.1"/>
</dbReference>
<accession>A0A9X2JEL8</accession>
<dbReference type="PANTHER" id="PTHR45625">
    <property type="entry name" value="PEPTIDYL-PROLYL CIS-TRANS ISOMERASE-RELATED"/>
    <property type="match status" value="1"/>
</dbReference>
<dbReference type="PROSITE" id="PS00170">
    <property type="entry name" value="CSA_PPIASE_1"/>
    <property type="match status" value="1"/>
</dbReference>
<dbReference type="InterPro" id="IPR002130">
    <property type="entry name" value="Cyclophilin-type_PPIase_dom"/>
</dbReference>
<dbReference type="SUPFAM" id="SSF50891">
    <property type="entry name" value="Cyclophilin-like"/>
    <property type="match status" value="1"/>
</dbReference>
<gene>
    <name evidence="6" type="ORF">NG895_02620</name>
</gene>
<dbReference type="InterPro" id="IPR020892">
    <property type="entry name" value="Cyclophilin-type_PPIase_CS"/>
</dbReference>
<evidence type="ECO:0000256" key="4">
    <source>
        <dbReference type="ARBA" id="ARBA00023235"/>
    </source>
</evidence>
<keyword evidence="3" id="KW-0697">Rotamase</keyword>
<organism evidence="6 7">
    <name type="scientific">Aeoliella straminimaris</name>
    <dbReference type="NCBI Taxonomy" id="2954799"/>
    <lineage>
        <taxon>Bacteria</taxon>
        <taxon>Pseudomonadati</taxon>
        <taxon>Planctomycetota</taxon>
        <taxon>Planctomycetia</taxon>
        <taxon>Pirellulales</taxon>
        <taxon>Lacipirellulaceae</taxon>
        <taxon>Aeoliella</taxon>
    </lineage>
</organism>
<evidence type="ECO:0000256" key="2">
    <source>
        <dbReference type="ARBA" id="ARBA00013194"/>
    </source>
</evidence>
<dbReference type="Gene3D" id="2.40.100.10">
    <property type="entry name" value="Cyclophilin-like"/>
    <property type="match status" value="1"/>
</dbReference>
<dbReference type="Pfam" id="PF00160">
    <property type="entry name" value="Pro_isomerase"/>
    <property type="match status" value="1"/>
</dbReference>
<dbReference type="PROSITE" id="PS50072">
    <property type="entry name" value="CSA_PPIASE_2"/>
    <property type="match status" value="1"/>
</dbReference>
<dbReference type="Proteomes" id="UP001155241">
    <property type="component" value="Unassembled WGS sequence"/>
</dbReference>
<protein>
    <recommendedName>
        <fullName evidence="2">peptidylprolyl isomerase</fullName>
        <ecNumber evidence="2">5.2.1.8</ecNumber>
    </recommendedName>
</protein>
<dbReference type="InterPro" id="IPR044666">
    <property type="entry name" value="Cyclophilin_A-like"/>
</dbReference>